<reference evidence="7 8" key="1">
    <citation type="submission" date="2019-11" db="EMBL/GenBank/DDBJ databases">
        <title>Venturia inaequalis Genome Resource.</title>
        <authorList>
            <person name="Lichtner F.J."/>
        </authorList>
    </citation>
    <scope>NUCLEOTIDE SEQUENCE [LARGE SCALE GENOMIC DNA]</scope>
    <source>
        <strain evidence="7">Bline_iso_100314</strain>
    </source>
</reference>
<feature type="domain" description="Xylanolytic transcriptional activator regulatory" evidence="6">
    <location>
        <begin position="299"/>
        <end position="447"/>
    </location>
</feature>
<dbReference type="InterPro" id="IPR007219">
    <property type="entry name" value="XnlR_reg_dom"/>
</dbReference>
<evidence type="ECO:0000313" key="7">
    <source>
        <dbReference type="EMBL" id="KAE9976750.1"/>
    </source>
</evidence>
<evidence type="ECO:0000256" key="3">
    <source>
        <dbReference type="ARBA" id="ARBA00023015"/>
    </source>
</evidence>
<evidence type="ECO:0000256" key="5">
    <source>
        <dbReference type="ARBA" id="ARBA00023242"/>
    </source>
</evidence>
<dbReference type="Proteomes" id="UP000433883">
    <property type="component" value="Unassembled WGS sequence"/>
</dbReference>
<dbReference type="GO" id="GO:0005634">
    <property type="term" value="C:nucleus"/>
    <property type="evidence" value="ECO:0007669"/>
    <property type="project" value="UniProtKB-SubCell"/>
</dbReference>
<comment type="caution">
    <text evidence="7">The sequence shown here is derived from an EMBL/GenBank/DDBJ whole genome shotgun (WGS) entry which is preliminary data.</text>
</comment>
<evidence type="ECO:0000256" key="2">
    <source>
        <dbReference type="ARBA" id="ARBA00022723"/>
    </source>
</evidence>
<keyword evidence="4" id="KW-0804">Transcription</keyword>
<evidence type="ECO:0000256" key="4">
    <source>
        <dbReference type="ARBA" id="ARBA00023163"/>
    </source>
</evidence>
<sequence length="856" mass="96393">MSTFTVEERAQYAYGCEQTHPHPTCSPGKLWVIYIHGGAWRDPTITQTSFEPTITSLSNNTDYDFALSTIAAFASLDYRLSPHPSHPQDTKTTPVSELRNARHPDHILDVKSGLRFLQDKFGFGSNYVLVGHSCGATLALQAVLGPSMVEPAEDIVVKSPKGIAGVCGIYDIPLMLETNSHPAYRGFVAGAFGDEAVSWKNVSPAVQLKKDPRPMEAIVLSLGVKTRELNGFITMSFDSAKRPAKRNRQRLACEPCRFDSIKSKLPGHVSNDQYLWMNLLLILDPRIMSWETTIHVAERYLMYCDCQPLPLFDFQTFMQSLRTRDPEIIYAILALAMRFADNTFVQGPKDADKRSRDIAEKARELVMKRVSNGPVELSTLQCLCLLSLIDFTNGNKNRASLHSSLAMNLAQCAGLMAEGPANLTEVMQEERRRCFWSIFMLKRLLSSEISLIDISGEESYPWYPQTTGIPPPITEASQMNGDVRGGESRDLGVVAYSLQLSQVWHKTTRYARRRATPSNEAPWSHKSEYTIIVAETMTFETRMPYRHRYKPSGFQQKTSEDLKSNRAYWAPWLFTQIVYHTNLCLLNHPLILALRLRTFKHSMPETFLQHTSDLISTHTRWVVHLIDALKEKDFKVGDPFIGHCAAIVATIFLHESFSEDDEVRCQKQISFEKCFEFVCGFSQWPHMALIAEKLQRLRDTVTALYHTSGNSKIPTKGLLVDLGRFWEVLEYPSASELYESAGEMFGTTLYSRRKETATEITVSALPTPTPLEAAAGMIQLRGTSYASATPAAAPIMQAHAMFNPLSQSGMPDPNFTYPYIAEPVYSNDELAVLADSLFNQRDNFMGNVEDWYPGNL</sequence>
<dbReference type="PANTHER" id="PTHR47338:SF9">
    <property type="entry name" value="ZN(II)2CYS6 TRANSCRIPTION FACTOR (EUROFUNG)"/>
    <property type="match status" value="1"/>
</dbReference>
<evidence type="ECO:0000256" key="1">
    <source>
        <dbReference type="ARBA" id="ARBA00004123"/>
    </source>
</evidence>
<comment type="subcellular location">
    <subcellularLocation>
        <location evidence="1">Nucleus</location>
    </subcellularLocation>
</comment>
<dbReference type="InterPro" id="IPR029058">
    <property type="entry name" value="AB_hydrolase_fold"/>
</dbReference>
<dbReference type="GO" id="GO:0003677">
    <property type="term" value="F:DNA binding"/>
    <property type="evidence" value="ECO:0007669"/>
    <property type="project" value="InterPro"/>
</dbReference>
<organism evidence="7 8">
    <name type="scientific">Venturia inaequalis</name>
    <name type="common">Apple scab fungus</name>
    <dbReference type="NCBI Taxonomy" id="5025"/>
    <lineage>
        <taxon>Eukaryota</taxon>
        <taxon>Fungi</taxon>
        <taxon>Dikarya</taxon>
        <taxon>Ascomycota</taxon>
        <taxon>Pezizomycotina</taxon>
        <taxon>Dothideomycetes</taxon>
        <taxon>Pleosporomycetidae</taxon>
        <taxon>Venturiales</taxon>
        <taxon>Venturiaceae</taxon>
        <taxon>Venturia</taxon>
    </lineage>
</organism>
<evidence type="ECO:0000313" key="8">
    <source>
        <dbReference type="Proteomes" id="UP000433883"/>
    </source>
</evidence>
<protein>
    <recommendedName>
        <fullName evidence="6">Xylanolytic transcriptional activator regulatory domain-containing protein</fullName>
    </recommendedName>
</protein>
<dbReference type="Gene3D" id="3.40.50.1820">
    <property type="entry name" value="alpha/beta hydrolase"/>
    <property type="match status" value="1"/>
</dbReference>
<accession>A0A8H3YWP2</accession>
<dbReference type="GO" id="GO:0006351">
    <property type="term" value="P:DNA-templated transcription"/>
    <property type="evidence" value="ECO:0007669"/>
    <property type="project" value="InterPro"/>
</dbReference>
<name>A0A8H3YWP2_VENIN</name>
<keyword evidence="2" id="KW-0479">Metal-binding</keyword>
<dbReference type="AlphaFoldDB" id="A0A8H3YWP2"/>
<dbReference type="GO" id="GO:0008270">
    <property type="term" value="F:zinc ion binding"/>
    <property type="evidence" value="ECO:0007669"/>
    <property type="project" value="InterPro"/>
</dbReference>
<proteinExistence type="predicted"/>
<dbReference type="Pfam" id="PF04082">
    <property type="entry name" value="Fungal_trans"/>
    <property type="match status" value="1"/>
</dbReference>
<keyword evidence="3" id="KW-0805">Transcription regulation</keyword>
<keyword evidence="5" id="KW-0539">Nucleus</keyword>
<dbReference type="GO" id="GO:0000981">
    <property type="term" value="F:DNA-binding transcription factor activity, RNA polymerase II-specific"/>
    <property type="evidence" value="ECO:0007669"/>
    <property type="project" value="InterPro"/>
</dbReference>
<gene>
    <name evidence="7" type="ORF">BLS_001882</name>
</gene>
<dbReference type="SUPFAM" id="SSF53474">
    <property type="entry name" value="alpha/beta-Hydrolases"/>
    <property type="match status" value="1"/>
</dbReference>
<dbReference type="EMBL" id="WNWQ01000147">
    <property type="protein sequence ID" value="KAE9976750.1"/>
    <property type="molecule type" value="Genomic_DNA"/>
</dbReference>
<dbReference type="PANTHER" id="PTHR47338">
    <property type="entry name" value="ZN(II)2CYS6 TRANSCRIPTION FACTOR (EUROFUNG)-RELATED"/>
    <property type="match status" value="1"/>
</dbReference>
<evidence type="ECO:0000259" key="6">
    <source>
        <dbReference type="Pfam" id="PF04082"/>
    </source>
</evidence>
<dbReference type="InterPro" id="IPR050815">
    <property type="entry name" value="TF_fung"/>
</dbReference>
<dbReference type="CDD" id="cd12148">
    <property type="entry name" value="fungal_TF_MHR"/>
    <property type="match status" value="1"/>
</dbReference>